<sequence length="155" mass="18183">MVAPDWWAMTPEIGPGYIQVDSDFVVIFARERTPKVQNTTLFRYHLHWICPNMNSTEQIGLLPKDPVISLKAESKMLWSRNNVHDDINIILKFNSMIPDQFEIKEEDEVPLENVRLPHDFELPLPCALRPTANFVRYPYHSHRHWENTTSKRTTG</sequence>
<protein>
    <submittedName>
        <fullName evidence="1">Uncharacterized protein</fullName>
    </submittedName>
</protein>
<gene>
    <name evidence="1" type="ORF">CPB84DRAFT_1413144</name>
</gene>
<proteinExistence type="predicted"/>
<organism evidence="1 2">
    <name type="scientific">Gymnopilus junonius</name>
    <name type="common">Spectacular rustgill mushroom</name>
    <name type="synonym">Gymnopilus spectabilis subsp. junonius</name>
    <dbReference type="NCBI Taxonomy" id="109634"/>
    <lineage>
        <taxon>Eukaryota</taxon>
        <taxon>Fungi</taxon>
        <taxon>Dikarya</taxon>
        <taxon>Basidiomycota</taxon>
        <taxon>Agaricomycotina</taxon>
        <taxon>Agaricomycetes</taxon>
        <taxon>Agaricomycetidae</taxon>
        <taxon>Agaricales</taxon>
        <taxon>Agaricineae</taxon>
        <taxon>Hymenogastraceae</taxon>
        <taxon>Gymnopilus</taxon>
    </lineage>
</organism>
<dbReference type="Proteomes" id="UP000724874">
    <property type="component" value="Unassembled WGS sequence"/>
</dbReference>
<reference evidence="1" key="1">
    <citation type="submission" date="2020-11" db="EMBL/GenBank/DDBJ databases">
        <authorList>
            <consortium name="DOE Joint Genome Institute"/>
            <person name="Ahrendt S."/>
            <person name="Riley R."/>
            <person name="Andreopoulos W."/>
            <person name="LaButti K."/>
            <person name="Pangilinan J."/>
            <person name="Ruiz-duenas F.J."/>
            <person name="Barrasa J.M."/>
            <person name="Sanchez-Garcia M."/>
            <person name="Camarero S."/>
            <person name="Miyauchi S."/>
            <person name="Serrano A."/>
            <person name="Linde D."/>
            <person name="Babiker R."/>
            <person name="Drula E."/>
            <person name="Ayuso-Fernandez I."/>
            <person name="Pacheco R."/>
            <person name="Padilla G."/>
            <person name="Ferreira P."/>
            <person name="Barriuso J."/>
            <person name="Kellner H."/>
            <person name="Castanera R."/>
            <person name="Alfaro M."/>
            <person name="Ramirez L."/>
            <person name="Pisabarro A.G."/>
            <person name="Kuo A."/>
            <person name="Tritt A."/>
            <person name="Lipzen A."/>
            <person name="He G."/>
            <person name="Yan M."/>
            <person name="Ng V."/>
            <person name="Cullen D."/>
            <person name="Martin F."/>
            <person name="Rosso M.-N."/>
            <person name="Henrissat B."/>
            <person name="Hibbett D."/>
            <person name="Martinez A.T."/>
            <person name="Grigoriev I.V."/>
        </authorList>
    </citation>
    <scope>NUCLEOTIDE SEQUENCE</scope>
    <source>
        <strain evidence="1">AH 44721</strain>
    </source>
</reference>
<comment type="caution">
    <text evidence="1">The sequence shown here is derived from an EMBL/GenBank/DDBJ whole genome shotgun (WGS) entry which is preliminary data.</text>
</comment>
<dbReference type="EMBL" id="JADNYJ010000077">
    <property type="protein sequence ID" value="KAF8890040.1"/>
    <property type="molecule type" value="Genomic_DNA"/>
</dbReference>
<keyword evidence="2" id="KW-1185">Reference proteome</keyword>
<name>A0A9P5TL90_GYMJU</name>
<evidence type="ECO:0000313" key="1">
    <source>
        <dbReference type="EMBL" id="KAF8890040.1"/>
    </source>
</evidence>
<accession>A0A9P5TL90</accession>
<dbReference type="AlphaFoldDB" id="A0A9P5TL90"/>
<evidence type="ECO:0000313" key="2">
    <source>
        <dbReference type="Proteomes" id="UP000724874"/>
    </source>
</evidence>